<feature type="compositionally biased region" description="Basic and acidic residues" evidence="1">
    <location>
        <begin position="338"/>
        <end position="350"/>
    </location>
</feature>
<name>A0A1B6H467_9HEMI</name>
<dbReference type="EMBL" id="GECZ01000287">
    <property type="protein sequence ID" value="JAS69482.1"/>
    <property type="molecule type" value="Transcribed_RNA"/>
</dbReference>
<feature type="compositionally biased region" description="Acidic residues" evidence="1">
    <location>
        <begin position="326"/>
        <end position="337"/>
    </location>
</feature>
<feature type="region of interest" description="Disordered" evidence="1">
    <location>
        <begin position="1"/>
        <end position="38"/>
    </location>
</feature>
<dbReference type="AlphaFoldDB" id="A0A1B6H467"/>
<evidence type="ECO:0000256" key="1">
    <source>
        <dbReference type="SAM" id="MobiDB-lite"/>
    </source>
</evidence>
<reference evidence="2" key="1">
    <citation type="submission" date="2015-11" db="EMBL/GenBank/DDBJ databases">
        <title>De novo transcriptome assembly of four potential Pierce s Disease insect vectors from Arizona vineyards.</title>
        <authorList>
            <person name="Tassone E.E."/>
        </authorList>
    </citation>
    <scope>NUCLEOTIDE SEQUENCE</scope>
</reference>
<sequence length="350" mass="38054">MGSCMSSKSKKGALASTQSNAPTKLKARLLGSKMEKKNKMYRGTATSFGFKKPVISAANNANSNVPLHHNPVPTAPEKLSDSVESLVIAPTARYGTPRLARPRKDTNGTNGRTNRFGFRSPTALSNKVADSQNNINSTKANLRLDGLMSQHPAEEGPKQTSQLPLPRSHLPRLQQFPVRLATPANYHPRTASAEKSAKTAANHHTARRSRSENGGSSASSVNDADSGVGSQKSGGEADIIEQLECSPSARNRLRASHKSRPMEMIFPNGHEKKFELRDLRDSIEVTEIMSLELPPLPLAKRLPVTGGLVRERARAYNRQLSRDSGSSEDDEGIEDGPGEEKVHRDRVLSE</sequence>
<accession>A0A1B6H467</accession>
<feature type="region of interest" description="Disordered" evidence="1">
    <location>
        <begin position="186"/>
        <end position="260"/>
    </location>
</feature>
<feature type="region of interest" description="Disordered" evidence="1">
    <location>
        <begin position="315"/>
        <end position="350"/>
    </location>
</feature>
<gene>
    <name evidence="2" type="ORF">g.19187</name>
</gene>
<evidence type="ECO:0000313" key="2">
    <source>
        <dbReference type="EMBL" id="JAS69482.1"/>
    </source>
</evidence>
<feature type="compositionally biased region" description="Low complexity" evidence="1">
    <location>
        <begin position="190"/>
        <end position="200"/>
    </location>
</feature>
<protein>
    <submittedName>
        <fullName evidence="2">Uncharacterized protein</fullName>
    </submittedName>
</protein>
<feature type="region of interest" description="Disordered" evidence="1">
    <location>
        <begin position="97"/>
        <end position="135"/>
    </location>
</feature>
<feature type="compositionally biased region" description="Polar residues" evidence="1">
    <location>
        <begin position="122"/>
        <end position="135"/>
    </location>
</feature>
<proteinExistence type="predicted"/>
<feature type="region of interest" description="Disordered" evidence="1">
    <location>
        <begin position="61"/>
        <end position="81"/>
    </location>
</feature>
<organism evidence="2">
    <name type="scientific">Cuerna arida</name>
    <dbReference type="NCBI Taxonomy" id="1464854"/>
    <lineage>
        <taxon>Eukaryota</taxon>
        <taxon>Metazoa</taxon>
        <taxon>Ecdysozoa</taxon>
        <taxon>Arthropoda</taxon>
        <taxon>Hexapoda</taxon>
        <taxon>Insecta</taxon>
        <taxon>Pterygota</taxon>
        <taxon>Neoptera</taxon>
        <taxon>Paraneoptera</taxon>
        <taxon>Hemiptera</taxon>
        <taxon>Auchenorrhyncha</taxon>
        <taxon>Membracoidea</taxon>
        <taxon>Cicadellidae</taxon>
        <taxon>Cicadellinae</taxon>
        <taxon>Proconiini</taxon>
        <taxon>Cuerna</taxon>
    </lineage>
</organism>
<feature type="non-terminal residue" evidence="2">
    <location>
        <position position="350"/>
    </location>
</feature>